<reference evidence="2" key="2">
    <citation type="journal article" date="2019" name="Curr. Biol.">
        <title>Chromatin organization in early land plants reveals an ancestral association between H3K27me3, transposons, and constitutive heterochromatin.</title>
        <authorList>
            <person name="Montgomery S.A."/>
            <person name="Tanizawa Y."/>
            <person name="Galik B."/>
            <person name="Wang N."/>
            <person name="Ito T."/>
            <person name="Mochizuki T."/>
            <person name="Akimcheva S."/>
            <person name="Bowman J."/>
            <person name="Cognat V."/>
            <person name="Drouard L."/>
            <person name="Ekker H."/>
            <person name="Houng S."/>
            <person name="Kohchi T."/>
            <person name="Lin S."/>
            <person name="Liu L.D."/>
            <person name="Nakamura Y."/>
            <person name="Valeeva L.R."/>
            <person name="Shakirov E.V."/>
            <person name="Shippen D.E."/>
            <person name="Wei W."/>
            <person name="Yagura M."/>
            <person name="Yamaoka S."/>
            <person name="Yamato K.T."/>
            <person name="Liu C."/>
            <person name="Berger F."/>
        </authorList>
    </citation>
    <scope>NUCLEOTIDE SEQUENCE [LARGE SCALE GENOMIC DNA]</scope>
    <source>
        <strain evidence="2">Tak-1</strain>
    </source>
</reference>
<dbReference type="Proteomes" id="UP001162541">
    <property type="component" value="Chromosome 5"/>
</dbReference>
<reference evidence="5" key="3">
    <citation type="journal article" date="2020" name="Curr. Biol.">
        <title>Chromatin organization in early land plants reveals an ancestral association between H3K27me3, transposons, and constitutive heterochromatin.</title>
        <authorList>
            <person name="Montgomery S.A."/>
            <person name="Tanizawa Y."/>
            <person name="Galik B."/>
            <person name="Wang N."/>
            <person name="Ito T."/>
            <person name="Mochizuki T."/>
            <person name="Akimcheva S."/>
            <person name="Bowman J.L."/>
            <person name="Cognat V."/>
            <person name="Marechal-Drouard L."/>
            <person name="Ekker H."/>
            <person name="Hong S.F."/>
            <person name="Kohchi T."/>
            <person name="Lin S.S."/>
            <person name="Liu L.D."/>
            <person name="Nakamura Y."/>
            <person name="Valeeva L.R."/>
            <person name="Shakirov E.V."/>
            <person name="Shippen D.E."/>
            <person name="Wei W.L."/>
            <person name="Yagura M."/>
            <person name="Yamaoka S."/>
            <person name="Yamato K.T."/>
            <person name="Liu C."/>
            <person name="Berger F."/>
        </authorList>
    </citation>
    <scope>NUCLEOTIDE SEQUENCE [LARGE SCALE GENOMIC DNA]</scope>
    <source>
        <strain evidence="5">Tak-1</strain>
    </source>
</reference>
<sequence length="204" mass="22961">MEAPKAETAELFLGLRPNSRRPTPAPWTTREKPKRLSAPDHVYGKATPAASSVESIKSDIMSKMATLEASLVAQIHESRSREEKLRNKLAKSRVAKKDLQAKLSRYDHDRAEGQTIVVEKPPELPMSSRASWSPPMLSCCGDLRQLARNQVIRIVQDLSPEFTVDLEVHSYGGYIPWSKVLDWLEDHPDIVKTIGLNFHALRTI</sequence>
<evidence type="ECO:0000313" key="3">
    <source>
        <dbReference type="EMBL" id="OAE35248.1"/>
    </source>
</evidence>
<dbReference type="AlphaFoldDB" id="A0A176WQ50"/>
<dbReference type="EMBL" id="LVLJ01000219">
    <property type="protein sequence ID" value="OAE35248.1"/>
    <property type="molecule type" value="Genomic_DNA"/>
</dbReference>
<evidence type="ECO:0000256" key="1">
    <source>
        <dbReference type="SAM" id="MobiDB-lite"/>
    </source>
</evidence>
<evidence type="ECO:0000313" key="2">
    <source>
        <dbReference type="EMBL" id="BBN10891.1"/>
    </source>
</evidence>
<keyword evidence="4" id="KW-1185">Reference proteome</keyword>
<reference evidence="3 4" key="1">
    <citation type="submission" date="2016-03" db="EMBL/GenBank/DDBJ databases">
        <title>Mechanisms controlling the formation of the plant cell surface in tip-growing cells are functionally conserved among land plants.</title>
        <authorList>
            <person name="Honkanen S."/>
            <person name="Jones V.A."/>
            <person name="Morieri G."/>
            <person name="Champion C."/>
            <person name="Hetherington A.J."/>
            <person name="Kelly S."/>
            <person name="Saint-Marcoux D."/>
            <person name="Proust H."/>
            <person name="Prescott H."/>
            <person name="Dolan L."/>
        </authorList>
    </citation>
    <scope>NUCLEOTIDE SEQUENCE [LARGE SCALE GENOMIC DNA]</scope>
    <source>
        <strain evidence="4">cv. Tak-1 and cv. Tak-2</strain>
        <tissue evidence="3">Whole gametophyte</tissue>
    </source>
</reference>
<protein>
    <submittedName>
        <fullName evidence="3">Uncharacterized protein</fullName>
    </submittedName>
</protein>
<evidence type="ECO:0000313" key="4">
    <source>
        <dbReference type="Proteomes" id="UP000077202"/>
    </source>
</evidence>
<gene>
    <name evidence="3" type="ORF">AXG93_1162s1240</name>
    <name evidence="2" type="ORF">Mp_5g07310</name>
</gene>
<dbReference type="Proteomes" id="UP000077202">
    <property type="component" value="Unassembled WGS sequence"/>
</dbReference>
<proteinExistence type="predicted"/>
<accession>A0A176WQ50</accession>
<organism evidence="3 4">
    <name type="scientific">Marchantia polymorpha subsp. ruderalis</name>
    <dbReference type="NCBI Taxonomy" id="1480154"/>
    <lineage>
        <taxon>Eukaryota</taxon>
        <taxon>Viridiplantae</taxon>
        <taxon>Streptophyta</taxon>
        <taxon>Embryophyta</taxon>
        <taxon>Marchantiophyta</taxon>
        <taxon>Marchantiopsida</taxon>
        <taxon>Marchantiidae</taxon>
        <taxon>Marchantiales</taxon>
        <taxon>Marchantiaceae</taxon>
        <taxon>Marchantia</taxon>
    </lineage>
</organism>
<evidence type="ECO:0000313" key="5">
    <source>
        <dbReference type="Proteomes" id="UP001162541"/>
    </source>
</evidence>
<name>A0A176WQ50_MARPO</name>
<feature type="region of interest" description="Disordered" evidence="1">
    <location>
        <begin position="1"/>
        <end position="50"/>
    </location>
</feature>
<dbReference type="EMBL" id="AP019870">
    <property type="protein sequence ID" value="BBN10891.1"/>
    <property type="molecule type" value="Genomic_DNA"/>
</dbReference>